<dbReference type="Proteomes" id="UP000054618">
    <property type="component" value="Unassembled WGS sequence"/>
</dbReference>
<reference evidence="9 10" key="1">
    <citation type="submission" date="2015-11" db="EMBL/GenBank/DDBJ databases">
        <title>Genomic analysis of 38 Legionella species identifies large and diverse effector repertoires.</title>
        <authorList>
            <person name="Burstein D."/>
            <person name="Amaro F."/>
            <person name="Zusman T."/>
            <person name="Lifshitz Z."/>
            <person name="Cohen O."/>
            <person name="Gilbert J.A."/>
            <person name="Pupko T."/>
            <person name="Shuman H.A."/>
            <person name="Segal G."/>
        </authorList>
    </citation>
    <scope>NUCLEOTIDE SEQUENCE [LARGE SCALE GENOMIC DNA]</scope>
    <source>
        <strain evidence="9 10">CDC#1442-AUS-E</strain>
    </source>
</reference>
<dbReference type="InterPro" id="IPR028883">
    <property type="entry name" value="tRNA_aden_deaminase"/>
</dbReference>
<evidence type="ECO:0000256" key="2">
    <source>
        <dbReference type="ARBA" id="ARBA00022694"/>
    </source>
</evidence>
<organism evidence="9 10">
    <name type="scientific">Legionella quinlivanii</name>
    <dbReference type="NCBI Taxonomy" id="45073"/>
    <lineage>
        <taxon>Bacteria</taxon>
        <taxon>Pseudomonadati</taxon>
        <taxon>Pseudomonadota</taxon>
        <taxon>Gammaproteobacteria</taxon>
        <taxon>Legionellales</taxon>
        <taxon>Legionellaceae</taxon>
        <taxon>Legionella</taxon>
    </lineage>
</organism>
<evidence type="ECO:0000259" key="8">
    <source>
        <dbReference type="PROSITE" id="PS51747"/>
    </source>
</evidence>
<evidence type="ECO:0000256" key="3">
    <source>
        <dbReference type="ARBA" id="ARBA00022723"/>
    </source>
</evidence>
<comment type="subunit">
    <text evidence="1 7">Homodimer.</text>
</comment>
<dbReference type="AlphaFoldDB" id="A0A0W0Y4U8"/>
<keyword evidence="3 7" id="KW-0479">Metal-binding</keyword>
<dbReference type="Pfam" id="PF00383">
    <property type="entry name" value="dCMP_cyt_deam_1"/>
    <property type="match status" value="1"/>
</dbReference>
<dbReference type="Gene3D" id="3.40.140.10">
    <property type="entry name" value="Cytidine Deaminase, domain 2"/>
    <property type="match status" value="1"/>
</dbReference>
<feature type="domain" description="CMP/dCMP-type deaminase" evidence="8">
    <location>
        <begin position="14"/>
        <end position="126"/>
    </location>
</feature>
<dbReference type="CDD" id="cd01285">
    <property type="entry name" value="nucleoside_deaminase"/>
    <property type="match status" value="1"/>
</dbReference>
<evidence type="ECO:0000256" key="6">
    <source>
        <dbReference type="ARBA" id="ARBA00048045"/>
    </source>
</evidence>
<dbReference type="FunFam" id="3.40.140.10:FF:000005">
    <property type="entry name" value="tRNA-specific adenosine deaminase"/>
    <property type="match status" value="1"/>
</dbReference>
<accession>A0A0W0Y4U8</accession>
<dbReference type="GO" id="GO:0008270">
    <property type="term" value="F:zinc ion binding"/>
    <property type="evidence" value="ECO:0007669"/>
    <property type="project" value="UniProtKB-UniRule"/>
</dbReference>
<evidence type="ECO:0000256" key="4">
    <source>
        <dbReference type="ARBA" id="ARBA00022801"/>
    </source>
</evidence>
<evidence type="ECO:0000313" key="10">
    <source>
        <dbReference type="Proteomes" id="UP000054618"/>
    </source>
</evidence>
<protein>
    <recommendedName>
        <fullName evidence="7">tRNA-specific adenosine deaminase</fullName>
        <ecNumber evidence="7">3.5.4.33</ecNumber>
    </recommendedName>
</protein>
<comment type="function">
    <text evidence="7">Catalyzes the deamination of adenosine to inosine at the wobble position 34 of tRNA(Arg2).</text>
</comment>
<dbReference type="PATRIC" id="fig|45073.5.peg.636"/>
<sequence length="168" mass="18667">MTSPANRQPPLSGNKDRYWMWQAYEQARLAQAAGEVPVGAVLVSAEGRLLASGHNRVITDNDPCAHAEIVVLRHAARTMKNYRLNHTILYVTLEPCCMCAAAAVHARIDRLVFASRDFKAGAAGTLLNIPALDFLNHRLKIDEGILQQECSDLLSQFFKEKRKQSTLP</sequence>
<proteinExistence type="inferred from homology"/>
<dbReference type="InterPro" id="IPR002125">
    <property type="entry name" value="CMP_dCMP_dom"/>
</dbReference>
<name>A0A0W0Y4U8_9GAMM</name>
<feature type="binding site" evidence="7">
    <location>
        <position position="96"/>
    </location>
    <ligand>
        <name>Zn(2+)</name>
        <dbReference type="ChEBI" id="CHEBI:29105"/>
        <note>catalytic</note>
    </ligand>
</feature>
<dbReference type="GO" id="GO:0052717">
    <property type="term" value="F:tRNA-specific adenosine-34 deaminase activity"/>
    <property type="evidence" value="ECO:0007669"/>
    <property type="project" value="UniProtKB-UniRule"/>
</dbReference>
<dbReference type="RefSeq" id="WP_058506714.1">
    <property type="nucleotide sequence ID" value="NZ_CAAAIK010000002.1"/>
</dbReference>
<evidence type="ECO:0000256" key="7">
    <source>
        <dbReference type="HAMAP-Rule" id="MF_00972"/>
    </source>
</evidence>
<keyword evidence="2 7" id="KW-0819">tRNA processing</keyword>
<comment type="caution">
    <text evidence="9">The sequence shown here is derived from an EMBL/GenBank/DDBJ whole genome shotgun (WGS) entry which is preliminary data.</text>
</comment>
<dbReference type="NCBIfam" id="NF008113">
    <property type="entry name" value="PRK10860.1"/>
    <property type="match status" value="1"/>
</dbReference>
<evidence type="ECO:0000256" key="5">
    <source>
        <dbReference type="ARBA" id="ARBA00022833"/>
    </source>
</evidence>
<dbReference type="InterPro" id="IPR016193">
    <property type="entry name" value="Cytidine_deaminase-like"/>
</dbReference>
<dbReference type="PANTHER" id="PTHR11079">
    <property type="entry name" value="CYTOSINE DEAMINASE FAMILY MEMBER"/>
    <property type="match status" value="1"/>
</dbReference>
<feature type="binding site" evidence="7">
    <location>
        <position position="99"/>
    </location>
    <ligand>
        <name>Zn(2+)</name>
        <dbReference type="ChEBI" id="CHEBI:29105"/>
        <note>catalytic</note>
    </ligand>
</feature>
<dbReference type="EMBL" id="LNYS01000006">
    <property type="protein sequence ID" value="KTD51760.1"/>
    <property type="molecule type" value="Genomic_DNA"/>
</dbReference>
<gene>
    <name evidence="7 9" type="primary">tadA</name>
    <name evidence="9" type="ORF">Lqui_0604</name>
</gene>
<dbReference type="GO" id="GO:0002100">
    <property type="term" value="P:tRNA wobble adenosine to inosine editing"/>
    <property type="evidence" value="ECO:0007669"/>
    <property type="project" value="UniProtKB-UniRule"/>
</dbReference>
<comment type="catalytic activity">
    <reaction evidence="6 7">
        <text>adenosine(34) in tRNA + H2O + H(+) = inosine(34) in tRNA + NH4(+)</text>
        <dbReference type="Rhea" id="RHEA:43168"/>
        <dbReference type="Rhea" id="RHEA-COMP:10373"/>
        <dbReference type="Rhea" id="RHEA-COMP:10374"/>
        <dbReference type="ChEBI" id="CHEBI:15377"/>
        <dbReference type="ChEBI" id="CHEBI:15378"/>
        <dbReference type="ChEBI" id="CHEBI:28938"/>
        <dbReference type="ChEBI" id="CHEBI:74411"/>
        <dbReference type="ChEBI" id="CHEBI:82852"/>
        <dbReference type="EC" id="3.5.4.33"/>
    </reaction>
</comment>
<dbReference type="SUPFAM" id="SSF53927">
    <property type="entry name" value="Cytidine deaminase-like"/>
    <property type="match status" value="1"/>
</dbReference>
<dbReference type="EC" id="3.5.4.33" evidence="7"/>
<evidence type="ECO:0000313" key="9">
    <source>
        <dbReference type="EMBL" id="KTD51760.1"/>
    </source>
</evidence>
<dbReference type="PANTHER" id="PTHR11079:SF202">
    <property type="entry name" value="TRNA-SPECIFIC ADENOSINE DEAMINASE"/>
    <property type="match status" value="1"/>
</dbReference>
<keyword evidence="5 7" id="KW-0862">Zinc</keyword>
<comment type="cofactor">
    <cofactor evidence="7">
        <name>Zn(2+)</name>
        <dbReference type="ChEBI" id="CHEBI:29105"/>
    </cofactor>
    <text evidence="7">Binds 1 zinc ion per subunit.</text>
</comment>
<dbReference type="PROSITE" id="PS51747">
    <property type="entry name" value="CYT_DCMP_DEAMINASES_2"/>
    <property type="match status" value="1"/>
</dbReference>
<comment type="similarity">
    <text evidence="7">Belongs to the cytidine and deoxycytidylate deaminase family.</text>
</comment>
<keyword evidence="10" id="KW-1185">Reference proteome</keyword>
<feature type="binding site" evidence="7">
    <location>
        <position position="66"/>
    </location>
    <ligand>
        <name>Zn(2+)</name>
        <dbReference type="ChEBI" id="CHEBI:29105"/>
        <note>catalytic</note>
    </ligand>
</feature>
<dbReference type="HAMAP" id="MF_00972">
    <property type="entry name" value="tRNA_aden_deaminase"/>
    <property type="match status" value="1"/>
</dbReference>
<feature type="active site" description="Proton donor" evidence="7">
    <location>
        <position position="68"/>
    </location>
</feature>
<keyword evidence="4 7" id="KW-0378">Hydrolase</keyword>
<evidence type="ECO:0000256" key="1">
    <source>
        <dbReference type="ARBA" id="ARBA00011738"/>
    </source>
</evidence>
<dbReference type="STRING" id="45073.Lqui_0604"/>